<dbReference type="Gene3D" id="3.40.1090.10">
    <property type="entry name" value="Cytosolic phospholipase A2 catalytic domain"/>
    <property type="match status" value="2"/>
</dbReference>
<gene>
    <name evidence="6" type="ORF">CCS01_01270</name>
</gene>
<protein>
    <submittedName>
        <fullName evidence="6">Patatin</fullName>
    </submittedName>
</protein>
<dbReference type="PANTHER" id="PTHR14226:SF78">
    <property type="entry name" value="SLR0060 PROTEIN"/>
    <property type="match status" value="1"/>
</dbReference>
<dbReference type="InterPro" id="IPR016035">
    <property type="entry name" value="Acyl_Trfase/lysoPLipase"/>
</dbReference>
<accession>A0A2S6NNV8</accession>
<organism evidence="6 7">
    <name type="scientific">Rhodopila globiformis</name>
    <name type="common">Rhodopseudomonas globiformis</name>
    <dbReference type="NCBI Taxonomy" id="1071"/>
    <lineage>
        <taxon>Bacteria</taxon>
        <taxon>Pseudomonadati</taxon>
        <taxon>Pseudomonadota</taxon>
        <taxon>Alphaproteobacteria</taxon>
        <taxon>Acetobacterales</taxon>
        <taxon>Acetobacteraceae</taxon>
        <taxon>Rhodopila</taxon>
    </lineage>
</organism>
<feature type="domain" description="PNPLA" evidence="5">
    <location>
        <begin position="10"/>
        <end position="214"/>
    </location>
</feature>
<dbReference type="EMBL" id="NHRY01000033">
    <property type="protein sequence ID" value="PPQ39508.1"/>
    <property type="molecule type" value="Genomic_DNA"/>
</dbReference>
<keyword evidence="7" id="KW-1185">Reference proteome</keyword>
<comment type="caution">
    <text evidence="6">The sequence shown here is derived from an EMBL/GenBank/DDBJ whole genome shotgun (WGS) entry which is preliminary data.</text>
</comment>
<evidence type="ECO:0000256" key="1">
    <source>
        <dbReference type="ARBA" id="ARBA00022801"/>
    </source>
</evidence>
<evidence type="ECO:0000313" key="7">
    <source>
        <dbReference type="Proteomes" id="UP000239724"/>
    </source>
</evidence>
<dbReference type="InterPro" id="IPR002641">
    <property type="entry name" value="PNPLA_dom"/>
</dbReference>
<dbReference type="SUPFAM" id="SSF52151">
    <property type="entry name" value="FabD/lysophospholipase-like"/>
    <property type="match status" value="1"/>
</dbReference>
<dbReference type="OrthoDB" id="9807112at2"/>
<dbReference type="PANTHER" id="PTHR14226">
    <property type="entry name" value="NEUROPATHY TARGET ESTERASE/SWISS CHEESE D.MELANOGASTER"/>
    <property type="match status" value="1"/>
</dbReference>
<dbReference type="GO" id="GO:0016042">
    <property type="term" value="P:lipid catabolic process"/>
    <property type="evidence" value="ECO:0007669"/>
    <property type="project" value="UniProtKB-UniRule"/>
</dbReference>
<dbReference type="RefSeq" id="WP_104517047.1">
    <property type="nucleotide sequence ID" value="NZ_NHRY01000033.1"/>
</dbReference>
<dbReference type="InterPro" id="IPR050301">
    <property type="entry name" value="NTE"/>
</dbReference>
<keyword evidence="3 4" id="KW-0443">Lipid metabolism</keyword>
<name>A0A2S6NNV8_RHOGL</name>
<dbReference type="Pfam" id="PF01734">
    <property type="entry name" value="Patatin"/>
    <property type="match status" value="1"/>
</dbReference>
<proteinExistence type="predicted"/>
<dbReference type="GO" id="GO:0016787">
    <property type="term" value="F:hydrolase activity"/>
    <property type="evidence" value="ECO:0007669"/>
    <property type="project" value="UniProtKB-UniRule"/>
</dbReference>
<feature type="short sequence motif" description="GXGXXG" evidence="4">
    <location>
        <begin position="14"/>
        <end position="19"/>
    </location>
</feature>
<evidence type="ECO:0000259" key="5">
    <source>
        <dbReference type="PROSITE" id="PS51635"/>
    </source>
</evidence>
<sequence>MPDQPPTVALALQGGGSHGAFTWGVLDRLLLEVAAGRLRISAVSGASAGALNAALTVSGLVQGGAELARRKLEEFWRSLSRRGFLDGNSLFFNEPGLFGFNLDWSPVAIALEAMGLVVSPYTNPFYTDALAPLVAQAFPAAELAALNAAATPRLFVTATDVTSNGRAIFTQPDISTATLRASAALPTDFKAVTIGGVPYWDGGYLGNPSLSPLLDHAQDLLLVLVNPFHRDGMPPRSAPAIMDRLNEITFNASVVLEVNAIEAINTLLAELARDNVPYTGRYKPIHLHAIRNDKFNEQLGFVSKSSTSWTLLSALHDAGYQTADAWLDAHRDDLGARSSLDVKADLIDKVLNAPVPAASAT</sequence>
<feature type="short sequence motif" description="DGA/G" evidence="4">
    <location>
        <begin position="201"/>
        <end position="203"/>
    </location>
</feature>
<dbReference type="AlphaFoldDB" id="A0A2S6NNV8"/>
<evidence type="ECO:0000256" key="2">
    <source>
        <dbReference type="ARBA" id="ARBA00022963"/>
    </source>
</evidence>
<dbReference type="Proteomes" id="UP000239724">
    <property type="component" value="Unassembled WGS sequence"/>
</dbReference>
<feature type="active site" description="Nucleophile" evidence="4">
    <location>
        <position position="47"/>
    </location>
</feature>
<reference evidence="6 7" key="1">
    <citation type="journal article" date="2018" name="Arch. Microbiol.">
        <title>New insights into the metabolic potential of the phototrophic purple bacterium Rhodopila globiformis DSM 161(T) from its draft genome sequence and evidence for a vanadium-dependent nitrogenase.</title>
        <authorList>
            <person name="Imhoff J.F."/>
            <person name="Rahn T."/>
            <person name="Kunzel S."/>
            <person name="Neulinger S.C."/>
        </authorList>
    </citation>
    <scope>NUCLEOTIDE SEQUENCE [LARGE SCALE GENOMIC DNA]</scope>
    <source>
        <strain evidence="6 7">DSM 161</strain>
    </source>
</reference>
<evidence type="ECO:0000256" key="3">
    <source>
        <dbReference type="ARBA" id="ARBA00023098"/>
    </source>
</evidence>
<evidence type="ECO:0000313" key="6">
    <source>
        <dbReference type="EMBL" id="PPQ39508.1"/>
    </source>
</evidence>
<feature type="active site" description="Proton acceptor" evidence="4">
    <location>
        <position position="201"/>
    </location>
</feature>
<dbReference type="PROSITE" id="PS51635">
    <property type="entry name" value="PNPLA"/>
    <property type="match status" value="1"/>
</dbReference>
<keyword evidence="2 4" id="KW-0442">Lipid degradation</keyword>
<evidence type="ECO:0000256" key="4">
    <source>
        <dbReference type="PROSITE-ProRule" id="PRU01161"/>
    </source>
</evidence>
<keyword evidence="1 4" id="KW-0378">Hydrolase</keyword>
<feature type="short sequence motif" description="GXSXG" evidence="4">
    <location>
        <begin position="45"/>
        <end position="49"/>
    </location>
</feature>